<organism evidence="2">
    <name type="scientific">Melampsora larici-populina (strain 98AG31 / pathotype 3-4-7)</name>
    <name type="common">Poplar leaf rust fungus</name>
    <dbReference type="NCBI Taxonomy" id="747676"/>
    <lineage>
        <taxon>Eukaryota</taxon>
        <taxon>Fungi</taxon>
        <taxon>Dikarya</taxon>
        <taxon>Basidiomycota</taxon>
        <taxon>Pucciniomycotina</taxon>
        <taxon>Pucciniomycetes</taxon>
        <taxon>Pucciniales</taxon>
        <taxon>Melampsoraceae</taxon>
        <taxon>Melampsora</taxon>
    </lineage>
</organism>
<proteinExistence type="predicted"/>
<evidence type="ECO:0000313" key="1">
    <source>
        <dbReference type="EMBL" id="EGG02869.1"/>
    </source>
</evidence>
<sequence length="143" mass="16138">MNCSAISATTRTQNGQLRTRYMSKKGRLVISSICFNMIARVLFSRSVENLRINLRSRFVGFTDKSSKERDLGEVRFKERGLRPHTFALNIVDLKCAPMPESTQGAVGQSTACEIIWVQASASGWMTYDWPISSFGKDQSDEFD</sequence>
<evidence type="ECO:0000313" key="2">
    <source>
        <dbReference type="Proteomes" id="UP000001072"/>
    </source>
</evidence>
<dbReference type="EMBL" id="GL883128">
    <property type="protein sequence ID" value="EGG02869.1"/>
    <property type="molecule type" value="Genomic_DNA"/>
</dbReference>
<dbReference type="KEGG" id="mlr:MELLADRAFT_109780"/>
<name>F4RXM0_MELLP</name>
<gene>
    <name evidence="1" type="ORF">MELLADRAFT_109780</name>
</gene>
<dbReference type="VEuPathDB" id="FungiDB:MELLADRAFT_109780"/>
<keyword evidence="2" id="KW-1185">Reference proteome</keyword>
<dbReference type="RefSeq" id="XP_007413982.1">
    <property type="nucleotide sequence ID" value="XM_007413920.1"/>
</dbReference>
<reference evidence="2" key="1">
    <citation type="journal article" date="2011" name="Proc. Natl. Acad. Sci. U.S.A.">
        <title>Obligate biotrophy features unraveled by the genomic analysis of rust fungi.</title>
        <authorList>
            <person name="Duplessis S."/>
            <person name="Cuomo C.A."/>
            <person name="Lin Y.-C."/>
            <person name="Aerts A."/>
            <person name="Tisserant E."/>
            <person name="Veneault-Fourrey C."/>
            <person name="Joly D.L."/>
            <person name="Hacquard S."/>
            <person name="Amselem J."/>
            <person name="Cantarel B.L."/>
            <person name="Chiu R."/>
            <person name="Coutinho P.M."/>
            <person name="Feau N."/>
            <person name="Field M."/>
            <person name="Frey P."/>
            <person name="Gelhaye E."/>
            <person name="Goldberg J."/>
            <person name="Grabherr M.G."/>
            <person name="Kodira C.D."/>
            <person name="Kohler A."/>
            <person name="Kuees U."/>
            <person name="Lindquist E.A."/>
            <person name="Lucas S.M."/>
            <person name="Mago R."/>
            <person name="Mauceli E."/>
            <person name="Morin E."/>
            <person name="Murat C."/>
            <person name="Pangilinan J.L."/>
            <person name="Park R."/>
            <person name="Pearson M."/>
            <person name="Quesneville H."/>
            <person name="Rouhier N."/>
            <person name="Sakthikumar S."/>
            <person name="Salamov A.A."/>
            <person name="Schmutz J."/>
            <person name="Selles B."/>
            <person name="Shapiro H."/>
            <person name="Tanguay P."/>
            <person name="Tuskan G.A."/>
            <person name="Henrissat B."/>
            <person name="Van de Peer Y."/>
            <person name="Rouze P."/>
            <person name="Ellis J.G."/>
            <person name="Dodds P.N."/>
            <person name="Schein J.E."/>
            <person name="Zhong S."/>
            <person name="Hamelin R.C."/>
            <person name="Grigoriev I.V."/>
            <person name="Szabo L.J."/>
            <person name="Martin F."/>
        </authorList>
    </citation>
    <scope>NUCLEOTIDE SEQUENCE [LARGE SCALE GENOMIC DNA]</scope>
    <source>
        <strain evidence="2">98AG31 / pathotype 3-4-7</strain>
    </source>
</reference>
<dbReference type="HOGENOM" id="CLU_1806603_0_0_1"/>
<dbReference type="GeneID" id="18923869"/>
<dbReference type="Proteomes" id="UP000001072">
    <property type="component" value="Unassembled WGS sequence"/>
</dbReference>
<dbReference type="InParanoid" id="F4RXM0"/>
<dbReference type="AlphaFoldDB" id="F4RXM0"/>
<accession>F4RXM0</accession>
<protein>
    <submittedName>
        <fullName evidence="1">Uncharacterized protein</fullName>
    </submittedName>
</protein>